<gene>
    <name evidence="1" type="ORF">AB1E22_00415</name>
</gene>
<dbReference type="EMBL" id="JBFMVT010000001">
    <property type="protein sequence ID" value="MEW7311192.1"/>
    <property type="molecule type" value="Genomic_DNA"/>
</dbReference>
<keyword evidence="2" id="KW-1185">Reference proteome</keyword>
<proteinExistence type="predicted"/>
<accession>A0ABV3NNS2</accession>
<dbReference type="Proteomes" id="UP001555342">
    <property type="component" value="Unassembled WGS sequence"/>
</dbReference>
<sequence>MEIENYCTASLFFEQGYLSQWGVAEAEAEARKAKRLARLQKQLEKQKSEEA</sequence>
<name>A0ABV3NNS2_9ENTR</name>
<comment type="caution">
    <text evidence="1">The sequence shown here is derived from an EMBL/GenBank/DDBJ whole genome shotgun (WGS) entry which is preliminary data.</text>
</comment>
<protein>
    <submittedName>
        <fullName evidence="1">Uncharacterized protein</fullName>
    </submittedName>
</protein>
<reference evidence="1 2" key="1">
    <citation type="submission" date="2024-07" db="EMBL/GenBank/DDBJ databases">
        <authorList>
            <person name="Wang L."/>
        </authorList>
    </citation>
    <scope>NUCLEOTIDE SEQUENCE [LARGE SCALE GENOMIC DNA]</scope>
    <source>
        <strain evidence="1 2">WL359</strain>
    </source>
</reference>
<dbReference type="RefSeq" id="WP_367593563.1">
    <property type="nucleotide sequence ID" value="NZ_JBFMVT010000001.1"/>
</dbReference>
<organism evidence="1 2">
    <name type="scientific">Buttiauxella gaviniae</name>
    <dbReference type="NCBI Taxonomy" id="82990"/>
    <lineage>
        <taxon>Bacteria</taxon>
        <taxon>Pseudomonadati</taxon>
        <taxon>Pseudomonadota</taxon>
        <taxon>Gammaproteobacteria</taxon>
        <taxon>Enterobacterales</taxon>
        <taxon>Enterobacteriaceae</taxon>
        <taxon>Buttiauxella</taxon>
    </lineage>
</organism>
<evidence type="ECO:0000313" key="2">
    <source>
        <dbReference type="Proteomes" id="UP001555342"/>
    </source>
</evidence>
<evidence type="ECO:0000313" key="1">
    <source>
        <dbReference type="EMBL" id="MEW7311192.1"/>
    </source>
</evidence>